<dbReference type="Gene3D" id="3.40.30.10">
    <property type="entry name" value="Glutaredoxin"/>
    <property type="match status" value="1"/>
</dbReference>
<dbReference type="Pfam" id="PF00578">
    <property type="entry name" value="AhpC-TSA"/>
    <property type="match status" value="1"/>
</dbReference>
<feature type="domain" description="Thioredoxin" evidence="4">
    <location>
        <begin position="1"/>
        <end position="153"/>
    </location>
</feature>
<evidence type="ECO:0000313" key="6">
    <source>
        <dbReference type="Proteomes" id="UP000051096"/>
    </source>
</evidence>
<gene>
    <name evidence="5" type="ORF">AMJ87_04910</name>
</gene>
<dbReference type="InterPro" id="IPR000866">
    <property type="entry name" value="AhpC/TSA"/>
</dbReference>
<evidence type="ECO:0000313" key="5">
    <source>
        <dbReference type="EMBL" id="KPK72404.1"/>
    </source>
</evidence>
<dbReference type="AlphaFoldDB" id="A0A0S8GJA1"/>
<dbReference type="Proteomes" id="UP000051096">
    <property type="component" value="Unassembled WGS sequence"/>
</dbReference>
<dbReference type="InterPro" id="IPR036249">
    <property type="entry name" value="Thioredoxin-like_sf"/>
</dbReference>
<evidence type="ECO:0000256" key="3">
    <source>
        <dbReference type="PIRSR" id="PIRSR000239-1"/>
    </source>
</evidence>
<dbReference type="InterPro" id="IPR050455">
    <property type="entry name" value="Tpx_Peroxidase_subfamily"/>
</dbReference>
<keyword evidence="5" id="KW-0575">Peroxidase</keyword>
<dbReference type="PANTHER" id="PTHR43110">
    <property type="entry name" value="THIOL PEROXIDASE"/>
    <property type="match status" value="1"/>
</dbReference>
<evidence type="ECO:0000259" key="4">
    <source>
        <dbReference type="PROSITE" id="PS51352"/>
    </source>
</evidence>
<dbReference type="SUPFAM" id="SSF52833">
    <property type="entry name" value="Thioredoxin-like"/>
    <property type="match status" value="1"/>
</dbReference>
<reference evidence="5 6" key="1">
    <citation type="journal article" date="2015" name="Microbiome">
        <title>Genomic resolution of linkages in carbon, nitrogen, and sulfur cycling among widespread estuary sediment bacteria.</title>
        <authorList>
            <person name="Baker B.J."/>
            <person name="Lazar C.S."/>
            <person name="Teske A.P."/>
            <person name="Dick G.J."/>
        </authorList>
    </citation>
    <scope>NUCLEOTIDE SEQUENCE [LARGE SCALE GENOMIC DNA]</scope>
    <source>
        <strain evidence="5">SM23_60</strain>
    </source>
</reference>
<evidence type="ECO:0000256" key="1">
    <source>
        <dbReference type="ARBA" id="ARBA00023002"/>
    </source>
</evidence>
<accession>A0A0S8GJA1</accession>
<name>A0A0S8GJA1_UNCW3</name>
<dbReference type="PANTHER" id="PTHR43110:SF1">
    <property type="entry name" value="THIOL PEROXIDASE"/>
    <property type="match status" value="1"/>
</dbReference>
<comment type="caution">
    <text evidence="5">The sequence shown here is derived from an EMBL/GenBank/DDBJ whole genome shotgun (WGS) entry which is preliminary data.</text>
</comment>
<evidence type="ECO:0000256" key="2">
    <source>
        <dbReference type="ARBA" id="ARBA00023284"/>
    </source>
</evidence>
<feature type="active site" description="Cysteine sulfenic acid (-SOH) intermediate; for peroxidase activity" evidence="3">
    <location>
        <position position="43"/>
    </location>
</feature>
<keyword evidence="2" id="KW-0676">Redox-active center</keyword>
<dbReference type="InterPro" id="IPR013766">
    <property type="entry name" value="Thioredoxin_domain"/>
</dbReference>
<dbReference type="PROSITE" id="PS51352">
    <property type="entry name" value="THIOREDOXIN_2"/>
    <property type="match status" value="1"/>
</dbReference>
<organism evidence="5 6">
    <name type="scientific">candidate division WOR_3 bacterium SM23_60</name>
    <dbReference type="NCBI Taxonomy" id="1703780"/>
    <lineage>
        <taxon>Bacteria</taxon>
        <taxon>Bacteria division WOR-3</taxon>
    </lineage>
</organism>
<dbReference type="PIRSF" id="PIRSF000239">
    <property type="entry name" value="AHPC"/>
    <property type="match status" value="1"/>
</dbReference>
<dbReference type="EMBL" id="LJUO01000033">
    <property type="protein sequence ID" value="KPK72404.1"/>
    <property type="molecule type" value="Genomic_DNA"/>
</dbReference>
<dbReference type="GO" id="GO:0004601">
    <property type="term" value="F:peroxidase activity"/>
    <property type="evidence" value="ECO:0007669"/>
    <property type="project" value="UniProtKB-KW"/>
</dbReference>
<keyword evidence="1" id="KW-0560">Oxidoreductase</keyword>
<proteinExistence type="predicted"/>
<dbReference type="InterPro" id="IPR024706">
    <property type="entry name" value="Peroxiredoxin_AhpC-typ"/>
</dbReference>
<sequence length="155" mass="17816">MKVDDTLPDFILKDHHGTPLHSAELKGKKVLLSFHPLAWTRICAKQMQSLEHNAEQFTKLNTVALGLSVDAVPSKHAWVEHELKLKQTRLLSDFWPHGGVAQKLGIFRHEDGFSERANIIVDEQQKVIFVKVYDISQVPDIDEIVEFLKKREEKQ</sequence>
<protein>
    <submittedName>
        <fullName evidence="5">Thioredoxin peroxidase</fullName>
    </submittedName>
</protein>